<proteinExistence type="predicted"/>
<dbReference type="SUPFAM" id="SSF53756">
    <property type="entry name" value="UDP-Glycosyltransferase/glycogen phosphorylase"/>
    <property type="match status" value="1"/>
</dbReference>
<evidence type="ECO:0000313" key="3">
    <source>
        <dbReference type="EMBL" id="MDU0268968.1"/>
    </source>
</evidence>
<keyword evidence="1 3" id="KW-0808">Transferase</keyword>
<dbReference type="Gene3D" id="3.40.50.2000">
    <property type="entry name" value="Glycogen Phosphorylase B"/>
    <property type="match status" value="2"/>
</dbReference>
<dbReference type="EMBL" id="JAWDEV010000001">
    <property type="protein sequence ID" value="MDU0268968.1"/>
    <property type="molecule type" value="Genomic_DNA"/>
</dbReference>
<evidence type="ECO:0000259" key="2">
    <source>
        <dbReference type="Pfam" id="PF00534"/>
    </source>
</evidence>
<evidence type="ECO:0000313" key="4">
    <source>
        <dbReference type="Proteomes" id="UP001181086"/>
    </source>
</evidence>
<protein>
    <submittedName>
        <fullName evidence="3">Glycosyltransferase family 4 protein</fullName>
        <ecNumber evidence="3">2.4.-.-</ecNumber>
    </submittedName>
</protein>
<sequence>MIAFLISELNICGGTHKQFLKLLEYTEKRGEDFYIITREVDLNKTYPEFQKYANRIRLFPFKRKSKSYLRKIWTLYKDIVTLRKLLKPADCVNIHDYGFELLLPAFYGKKVYWQINDLPSFFRVGIANSSKRTLRDNLLKHYFLLFKGLVTDFSVNVTKNKERIKQTIGRDAHVFYCGIEPVGIERNIQLSLDRFHKKRIHLLSSGVFFPYRNYETQLLVVEKLLQRGVDVHLNIIGSTQLNKAYSDKIMSLIDGKHLGHFVTVCGQVDGKTFKKLHEDSDLFIFINVDQSWGLAVFEAMSCGLPVIVSKSVGATEILSNNENALFVDPMNVDEIIATIIGLMTNEEQYLQIVDVSRNFHNCYTWDKSYSSRMLNLMLENGTE</sequence>
<dbReference type="Proteomes" id="UP001181086">
    <property type="component" value="Unassembled WGS sequence"/>
</dbReference>
<organism evidence="3 4">
    <name type="scientific">Phocaeicola dorei</name>
    <dbReference type="NCBI Taxonomy" id="357276"/>
    <lineage>
        <taxon>Bacteria</taxon>
        <taxon>Pseudomonadati</taxon>
        <taxon>Bacteroidota</taxon>
        <taxon>Bacteroidia</taxon>
        <taxon>Bacteroidales</taxon>
        <taxon>Bacteroidaceae</taxon>
        <taxon>Phocaeicola</taxon>
    </lineage>
</organism>
<dbReference type="GO" id="GO:0016757">
    <property type="term" value="F:glycosyltransferase activity"/>
    <property type="evidence" value="ECO:0007669"/>
    <property type="project" value="UniProtKB-KW"/>
</dbReference>
<dbReference type="Pfam" id="PF00534">
    <property type="entry name" value="Glycos_transf_1"/>
    <property type="match status" value="1"/>
</dbReference>
<comment type="caution">
    <text evidence="3">The sequence shown here is derived from an EMBL/GenBank/DDBJ whole genome shotgun (WGS) entry which is preliminary data.</text>
</comment>
<gene>
    <name evidence="3" type="ORF">RVH45_03455</name>
</gene>
<name>A0AAE4LRQ6_9BACT</name>
<keyword evidence="3" id="KW-0328">Glycosyltransferase</keyword>
<dbReference type="EC" id="2.4.-.-" evidence="3"/>
<dbReference type="CDD" id="cd03801">
    <property type="entry name" value="GT4_PimA-like"/>
    <property type="match status" value="1"/>
</dbReference>
<dbReference type="PANTHER" id="PTHR46401:SF2">
    <property type="entry name" value="GLYCOSYLTRANSFERASE WBBK-RELATED"/>
    <property type="match status" value="1"/>
</dbReference>
<evidence type="ECO:0000256" key="1">
    <source>
        <dbReference type="ARBA" id="ARBA00022679"/>
    </source>
</evidence>
<dbReference type="InterPro" id="IPR001296">
    <property type="entry name" value="Glyco_trans_1"/>
</dbReference>
<dbReference type="PANTHER" id="PTHR46401">
    <property type="entry name" value="GLYCOSYLTRANSFERASE WBBK-RELATED"/>
    <property type="match status" value="1"/>
</dbReference>
<dbReference type="RefSeq" id="WP_176826381.1">
    <property type="nucleotide sequence ID" value="NZ_BAABZF010000001.1"/>
</dbReference>
<accession>A0AAE4LRQ6</accession>
<reference evidence="3" key="1">
    <citation type="submission" date="2023-10" db="EMBL/GenBank/DDBJ databases">
        <title>Genome of Potential pathogenic bacteria in Crohn's disease.</title>
        <authorList>
            <person name="Rodriguez-Palacios A."/>
        </authorList>
    </citation>
    <scope>NUCLEOTIDE SEQUENCE</scope>
    <source>
        <strain evidence="3">CavFT-hAR62</strain>
    </source>
</reference>
<feature type="domain" description="Glycosyl transferase family 1" evidence="2">
    <location>
        <begin position="196"/>
        <end position="353"/>
    </location>
</feature>
<dbReference type="AlphaFoldDB" id="A0AAE4LRQ6"/>
<dbReference type="GO" id="GO:0009103">
    <property type="term" value="P:lipopolysaccharide biosynthetic process"/>
    <property type="evidence" value="ECO:0007669"/>
    <property type="project" value="TreeGrafter"/>
</dbReference>